<dbReference type="EMBL" id="JAHYBX010000003">
    <property type="protein sequence ID" value="MCA1856352.1"/>
    <property type="molecule type" value="Genomic_DNA"/>
</dbReference>
<evidence type="ECO:0000313" key="2">
    <source>
        <dbReference type="Proteomes" id="UP001198602"/>
    </source>
</evidence>
<protein>
    <submittedName>
        <fullName evidence="1">Type VI secretion system-associated protein TagF</fullName>
    </submittedName>
</protein>
<name>A0ABS7Y9H9_9BURK</name>
<proteinExistence type="predicted"/>
<reference evidence="1 2" key="1">
    <citation type="submission" date="2021-07" db="EMBL/GenBank/DDBJ databases">
        <title>Characterization of Violacein-producing bacteria and related species.</title>
        <authorList>
            <person name="Wilson H.S."/>
            <person name="De Leon M.E."/>
        </authorList>
    </citation>
    <scope>NUCLEOTIDE SEQUENCE [LARGE SCALE GENOMIC DNA]</scope>
    <source>
        <strain evidence="1 2">HSC-2F05</strain>
    </source>
</reference>
<dbReference type="InterPro" id="IPR017748">
    <property type="entry name" value="TagF"/>
</dbReference>
<organism evidence="1 2">
    <name type="scientific">Massilia hydrophila</name>
    <dbReference type="NCBI Taxonomy" id="3044279"/>
    <lineage>
        <taxon>Bacteria</taxon>
        <taxon>Pseudomonadati</taxon>
        <taxon>Pseudomonadota</taxon>
        <taxon>Betaproteobacteria</taxon>
        <taxon>Burkholderiales</taxon>
        <taxon>Oxalobacteraceae</taxon>
        <taxon>Telluria group</taxon>
        <taxon>Massilia</taxon>
    </lineage>
</organism>
<dbReference type="NCBIfam" id="TIGR03373">
    <property type="entry name" value="VI_minor_4"/>
    <property type="match status" value="1"/>
</dbReference>
<dbReference type="PIRSF" id="PIRSF029287">
    <property type="entry name" value="UCP029287"/>
    <property type="match status" value="1"/>
</dbReference>
<dbReference type="Pfam" id="PF09867">
    <property type="entry name" value="TagF_N"/>
    <property type="match status" value="1"/>
</dbReference>
<gene>
    <name evidence="1" type="primary">tagF</name>
    <name evidence="1" type="ORF">LE190_10510</name>
</gene>
<accession>A0ABS7Y9H9</accession>
<evidence type="ECO:0000313" key="1">
    <source>
        <dbReference type="EMBL" id="MCA1856352.1"/>
    </source>
</evidence>
<dbReference type="Proteomes" id="UP001198602">
    <property type="component" value="Unassembled WGS sequence"/>
</dbReference>
<dbReference type="InterPro" id="IPR038225">
    <property type="entry name" value="TagF_sf"/>
</dbReference>
<sequence>MEQAPGFFGKLPSHGDFIWRRLAPEVRACFDDWLQGALVQSKRDLGSAWLQTWLHSPLWRYLAAPGICGDQPWAGVMMPSHDRVGRCFPLLLAAPLDGMPVLRDCFGRYDPWFAQLENLALSALADGFSVSRFDAALKTMDEVPPGGGSPGCPPGQGCPISRPSVQPWEAFRESTGVSLGGKSAWWTLGSPSMAPRLFIHDGLPGVERFSAMLDAHWEG</sequence>
<dbReference type="Gene3D" id="3.40.1730.10">
    <property type="entry name" value="pa0076 domain"/>
    <property type="match status" value="1"/>
</dbReference>
<comment type="caution">
    <text evidence="1">The sequence shown here is derived from an EMBL/GenBank/DDBJ whole genome shotgun (WGS) entry which is preliminary data.</text>
</comment>
<dbReference type="RefSeq" id="WP_225238646.1">
    <property type="nucleotide sequence ID" value="NZ_JAHYBX010000003.1"/>
</dbReference>
<keyword evidence="2" id="KW-1185">Reference proteome</keyword>